<accession>A0A507FHI0</accession>
<gene>
    <name evidence="3" type="ORF">CcCBS67573_g03575</name>
</gene>
<protein>
    <submittedName>
        <fullName evidence="3">Arylamine N-acetyltransferase</fullName>
    </submittedName>
</protein>
<dbReference type="GO" id="GO:0016407">
    <property type="term" value="F:acetyltransferase activity"/>
    <property type="evidence" value="ECO:0007669"/>
    <property type="project" value="InterPro"/>
</dbReference>
<dbReference type="AlphaFoldDB" id="A0A507FHI0"/>
<dbReference type="PANTHER" id="PTHR11786">
    <property type="entry name" value="N-HYDROXYARYLAMINE O-ACETYLTRANSFERASE"/>
    <property type="match status" value="1"/>
</dbReference>
<dbReference type="OrthoDB" id="2099530at2759"/>
<proteinExistence type="inferred from homology"/>
<dbReference type="EMBL" id="QEAP01000092">
    <property type="protein sequence ID" value="TPX75160.1"/>
    <property type="molecule type" value="Genomic_DNA"/>
</dbReference>
<dbReference type="InterPro" id="IPR038765">
    <property type="entry name" value="Papain-like_cys_pep_sf"/>
</dbReference>
<sequence>MDPFRHNPNTNFPPLNPTQLQQYLQRIGAVVDGQSPDLGLLNHILDRHSRSIPFENGQLFFLDSKVDISTEALIQRLVLDKRGGYCFQQNTLLLTALLALGFSVTPGVSRSSVWDPPTNSRIYGGITHMQLFVENVAGPDGAVGTYIADMGYNQIGLTQAIELKVGAVVSCAAGESHMIKAASVTGPGNFMLCHKRAEGAPLADGTNMDDLYADMFYFTREKFRPQDYEVLNFYVSHCPKHIMARTFIASIVSETGGRKVVVDRKYTRREDAQNKQLATVVQMESEQQFADIMRDEFGVTMSAAEIEGITLLMMARRLRPDVHHGKAEESITASLLINPDFSMDPFRHNPNTNFPPLNTTQLQQYLQRIGAVVDGQPLDLALLNHILDRHARSIPFEIGQLFFLESEVDISTDALIQRLVLDKRGGYCFQQNTLLLTVLLALGFSVTPGVSRSSAWDPPTNSRIFGGITHMQLFVENVAGPDGSVGTYMADMGYNQIGLTQAIEIKVGAVVPCASGESHMIKAASVTGPGNFMLCHKRAEGAPLADGTNMEDLYADMFYFTMEKFRPQDYEVLNFYVSHCPKYIMKRSFIASIVSETGGRKVIVDRKYTRREDAQNKQLATVVQMESEQQLADIMRDEFGVTMSAAEIEGARLKLFS</sequence>
<evidence type="ECO:0000313" key="3">
    <source>
        <dbReference type="EMBL" id="TPX75160.1"/>
    </source>
</evidence>
<comment type="caution">
    <text evidence="3">The sequence shown here is derived from an EMBL/GenBank/DDBJ whole genome shotgun (WGS) entry which is preliminary data.</text>
</comment>
<dbReference type="PRINTS" id="PR01543">
    <property type="entry name" value="ANATRNSFRASE"/>
</dbReference>
<dbReference type="Pfam" id="PF00797">
    <property type="entry name" value="Acetyltransf_2"/>
    <property type="match status" value="2"/>
</dbReference>
<comment type="similarity">
    <text evidence="1 2">Belongs to the arylamine N-acetyltransferase family.</text>
</comment>
<reference evidence="3 4" key="1">
    <citation type="journal article" date="2019" name="Sci. Rep.">
        <title>Comparative genomics of chytrid fungi reveal insights into the obligate biotrophic and pathogenic lifestyle of Synchytrium endobioticum.</title>
        <authorList>
            <person name="van de Vossenberg B.T.L.H."/>
            <person name="Warris S."/>
            <person name="Nguyen H.D.T."/>
            <person name="van Gent-Pelzer M.P.E."/>
            <person name="Joly D.L."/>
            <person name="van de Geest H.C."/>
            <person name="Bonants P.J.M."/>
            <person name="Smith D.S."/>
            <person name="Levesque C.A."/>
            <person name="van der Lee T.A.J."/>
        </authorList>
    </citation>
    <scope>NUCLEOTIDE SEQUENCE [LARGE SCALE GENOMIC DNA]</scope>
    <source>
        <strain evidence="3 4">CBS 675.73</strain>
    </source>
</reference>
<dbReference type="InterPro" id="IPR053710">
    <property type="entry name" value="Arylamine_NAT_domain_sf"/>
</dbReference>
<dbReference type="PANTHER" id="PTHR11786:SF0">
    <property type="entry name" value="ARYLAMINE N-ACETYLTRANSFERASE 4-RELATED"/>
    <property type="match status" value="1"/>
</dbReference>
<evidence type="ECO:0000256" key="2">
    <source>
        <dbReference type="RuleBase" id="RU003452"/>
    </source>
</evidence>
<dbReference type="STRING" id="246404.A0A507FHI0"/>
<evidence type="ECO:0000313" key="4">
    <source>
        <dbReference type="Proteomes" id="UP000320333"/>
    </source>
</evidence>
<keyword evidence="2" id="KW-0012">Acyltransferase</keyword>
<dbReference type="InterPro" id="IPR001447">
    <property type="entry name" value="Arylamine_N-AcTrfase"/>
</dbReference>
<name>A0A507FHI0_9FUNG</name>
<organism evidence="3 4">
    <name type="scientific">Chytriomyces confervae</name>
    <dbReference type="NCBI Taxonomy" id="246404"/>
    <lineage>
        <taxon>Eukaryota</taxon>
        <taxon>Fungi</taxon>
        <taxon>Fungi incertae sedis</taxon>
        <taxon>Chytridiomycota</taxon>
        <taxon>Chytridiomycota incertae sedis</taxon>
        <taxon>Chytridiomycetes</taxon>
        <taxon>Chytridiales</taxon>
        <taxon>Chytriomycetaceae</taxon>
        <taxon>Chytriomyces</taxon>
    </lineage>
</organism>
<dbReference type="Gene3D" id="3.30.2140.20">
    <property type="match status" value="2"/>
</dbReference>
<keyword evidence="4" id="KW-1185">Reference proteome</keyword>
<keyword evidence="2 3" id="KW-0808">Transferase</keyword>
<evidence type="ECO:0000256" key="1">
    <source>
        <dbReference type="ARBA" id="ARBA00006547"/>
    </source>
</evidence>
<dbReference type="SUPFAM" id="SSF54001">
    <property type="entry name" value="Cysteine proteinases"/>
    <property type="match status" value="2"/>
</dbReference>
<dbReference type="Proteomes" id="UP000320333">
    <property type="component" value="Unassembled WGS sequence"/>
</dbReference>